<dbReference type="PANTHER" id="PTHR36779:SF1">
    <property type="entry name" value="OS04G0600400 PROTEIN"/>
    <property type="match status" value="1"/>
</dbReference>
<sequence>MEEPAFCGVIVAVIMVGVPLWHSIREGRQGRVVKLHLARWWLACALVLVVSLIMAILLGYSAFLLSTIPPAKLSLLSTSCKIISKGVDLRSAKVCELKYVTHMPTISSSGHTGRSKLRCYFDYYWTSVFKVEFRPHFSEAAVEAAAESPAEVLPIDCRPDFRTVWHAKERFQINEDYPCKYNPSNLQRVELVQNFTGNCTVEEPPMSTISRHFWTLFAHHTDIFSISSTNGRIFWRTLTSISLGFCYSIFVTGVTKTACHLRFGIFETEEFTDIDVLYFEARLQAMLLFMACMLTLVWLGSDYEDQLDTGIQLLIAAVKRTLQ</sequence>
<proteinExistence type="predicted"/>
<keyword evidence="1" id="KW-0472">Membrane</keyword>
<dbReference type="PANTHER" id="PTHR36779">
    <property type="entry name" value="OSJNBA0083N12.13 PROTEIN"/>
    <property type="match status" value="1"/>
</dbReference>
<reference evidence="2" key="1">
    <citation type="submission" date="2024-02" db="EMBL/GenBank/DDBJ databases">
        <authorList>
            <consortium name="ELIXIR-Norway"/>
            <consortium name="Elixir Norway"/>
        </authorList>
    </citation>
    <scope>NUCLEOTIDE SEQUENCE</scope>
</reference>
<keyword evidence="1" id="KW-1133">Transmembrane helix</keyword>
<feature type="transmembrane region" description="Helical" evidence="1">
    <location>
        <begin position="233"/>
        <end position="254"/>
    </location>
</feature>
<keyword evidence="3" id="KW-1185">Reference proteome</keyword>
<feature type="transmembrane region" description="Helical" evidence="1">
    <location>
        <begin position="5"/>
        <end position="24"/>
    </location>
</feature>
<evidence type="ECO:0000256" key="1">
    <source>
        <dbReference type="SAM" id="Phobius"/>
    </source>
</evidence>
<accession>A0ABP0TP50</accession>
<gene>
    <name evidence="2" type="ORF">CSSPTR1EN2_LOCUS4682</name>
</gene>
<dbReference type="Proteomes" id="UP001497512">
    <property type="component" value="Chromosome 12"/>
</dbReference>
<dbReference type="EMBL" id="OZ019904">
    <property type="protein sequence ID" value="CAK9198929.1"/>
    <property type="molecule type" value="Genomic_DNA"/>
</dbReference>
<feature type="transmembrane region" description="Helical" evidence="1">
    <location>
        <begin position="281"/>
        <end position="299"/>
    </location>
</feature>
<evidence type="ECO:0000313" key="2">
    <source>
        <dbReference type="EMBL" id="CAK9198929.1"/>
    </source>
</evidence>
<keyword evidence="1" id="KW-0812">Transmembrane</keyword>
<name>A0ABP0TP50_9BRYO</name>
<feature type="transmembrane region" description="Helical" evidence="1">
    <location>
        <begin position="40"/>
        <end position="65"/>
    </location>
</feature>
<organism evidence="2 3">
    <name type="scientific">Sphagnum troendelagicum</name>
    <dbReference type="NCBI Taxonomy" id="128251"/>
    <lineage>
        <taxon>Eukaryota</taxon>
        <taxon>Viridiplantae</taxon>
        <taxon>Streptophyta</taxon>
        <taxon>Embryophyta</taxon>
        <taxon>Bryophyta</taxon>
        <taxon>Sphagnophytina</taxon>
        <taxon>Sphagnopsida</taxon>
        <taxon>Sphagnales</taxon>
        <taxon>Sphagnaceae</taxon>
        <taxon>Sphagnum</taxon>
    </lineage>
</organism>
<evidence type="ECO:0000313" key="3">
    <source>
        <dbReference type="Proteomes" id="UP001497512"/>
    </source>
</evidence>
<protein>
    <submittedName>
        <fullName evidence="2">Uncharacterized protein</fullName>
    </submittedName>
</protein>